<name>A0ABR0S846_9HYPO</name>
<comment type="caution">
    <text evidence="1">The sequence shown here is derived from an EMBL/GenBank/DDBJ whole genome shotgun (WGS) entry which is preliminary data.</text>
</comment>
<protein>
    <submittedName>
        <fullName evidence="1">Uncharacterized protein</fullName>
    </submittedName>
</protein>
<keyword evidence="2" id="KW-1185">Reference proteome</keyword>
<dbReference type="Proteomes" id="UP001338125">
    <property type="component" value="Unassembled WGS sequence"/>
</dbReference>
<evidence type="ECO:0000313" key="2">
    <source>
        <dbReference type="Proteomes" id="UP001338125"/>
    </source>
</evidence>
<evidence type="ECO:0000313" key="1">
    <source>
        <dbReference type="EMBL" id="KAK5988330.1"/>
    </source>
</evidence>
<dbReference type="EMBL" id="JAVFKD010000016">
    <property type="protein sequence ID" value="KAK5988330.1"/>
    <property type="molecule type" value="Genomic_DNA"/>
</dbReference>
<gene>
    <name evidence="1" type="ORF">PT974_12480</name>
</gene>
<accession>A0ABR0S846</accession>
<organism evidence="1 2">
    <name type="scientific">Cladobotryum mycophilum</name>
    <dbReference type="NCBI Taxonomy" id="491253"/>
    <lineage>
        <taxon>Eukaryota</taxon>
        <taxon>Fungi</taxon>
        <taxon>Dikarya</taxon>
        <taxon>Ascomycota</taxon>
        <taxon>Pezizomycotina</taxon>
        <taxon>Sordariomycetes</taxon>
        <taxon>Hypocreomycetidae</taxon>
        <taxon>Hypocreales</taxon>
        <taxon>Hypocreaceae</taxon>
        <taxon>Cladobotryum</taxon>
    </lineage>
</organism>
<sequence>MAPKLWHQQSPPPSAIGAIILTFLTMKESEEVYRQLRHSWLPNRQVLWSGVQYGTAQRWASKHGMQTLTAAMGPLMDSENPRCHKKEKTPNAWSKYVHGASAVFAWYIAGGDLVTVLSRPPPQRFHPSGQTYYQVIEEPIIKGDVGNRHVNRINVAHPNATEAVDHIYEMWPDDQCLDWKSRFGDQPTTAQWRSTGIIRLNEHPGIQNVHAEI</sequence>
<proteinExistence type="predicted"/>
<reference evidence="1 2" key="1">
    <citation type="submission" date="2024-01" db="EMBL/GenBank/DDBJ databases">
        <title>Complete genome of Cladobotryum mycophilum ATHUM6906.</title>
        <authorList>
            <person name="Christinaki A.C."/>
            <person name="Myridakis A.I."/>
            <person name="Kouvelis V.N."/>
        </authorList>
    </citation>
    <scope>NUCLEOTIDE SEQUENCE [LARGE SCALE GENOMIC DNA]</scope>
    <source>
        <strain evidence="1 2">ATHUM6906</strain>
    </source>
</reference>